<dbReference type="Proteomes" id="UP000293764">
    <property type="component" value="Unassembled WGS sequence"/>
</dbReference>
<evidence type="ECO:0000313" key="3">
    <source>
        <dbReference type="EMBL" id="RYV49761.1"/>
    </source>
</evidence>
<name>A0A4Q5N165_9MICO</name>
<dbReference type="PROSITE" id="PS50007">
    <property type="entry name" value="PIPLC_X_DOMAIN"/>
    <property type="match status" value="1"/>
</dbReference>
<sequence length="288" mass="31258">MNRRASPGAMNVINVAHRGASAFVPENTLAAFRRAIAVGADLLELDVQRTRDGELVIMHDTSVARTTDARLALPGRGPWHVGDLTFDELRGLDAGSWKAPGFAGEPIPTLAEVIALLEHSPTGMLLELKSPDLYPGIEAEVVAQMNAFRGYVERSVATSRLVVESFDLASIRAYRRLERSVPIGVLGTPRASSLPELATWADQINPAHRAINARYVAEIHRAGMRCLTWTVNHDAAMRRAINLGVDGIITNRPELLRSVLAVGRRDAPPRAPVPSQATLDSPIKVSNH</sequence>
<keyword evidence="4" id="KW-1185">Reference proteome</keyword>
<dbReference type="InterPro" id="IPR017946">
    <property type="entry name" value="PLC-like_Pdiesterase_TIM-brl"/>
</dbReference>
<evidence type="ECO:0000313" key="4">
    <source>
        <dbReference type="Proteomes" id="UP000293764"/>
    </source>
</evidence>
<protein>
    <submittedName>
        <fullName evidence="3">Glycerophosphodiester phosphodiesterase</fullName>
    </submittedName>
</protein>
<dbReference type="PANTHER" id="PTHR46211">
    <property type="entry name" value="GLYCEROPHOSPHORYL DIESTER PHOSPHODIESTERASE"/>
    <property type="match status" value="1"/>
</dbReference>
<accession>A0A4Q5N165</accession>
<dbReference type="Gene3D" id="3.20.20.190">
    <property type="entry name" value="Phosphatidylinositol (PI) phosphodiesterase"/>
    <property type="match status" value="1"/>
</dbReference>
<comment type="caution">
    <text evidence="3">The sequence shown here is derived from an EMBL/GenBank/DDBJ whole genome shotgun (WGS) entry which is preliminary data.</text>
</comment>
<dbReference type="PANTHER" id="PTHR46211:SF1">
    <property type="entry name" value="GLYCEROPHOSPHODIESTER PHOSPHODIESTERASE, CYTOPLASMIC"/>
    <property type="match status" value="1"/>
</dbReference>
<organism evidence="3 4">
    <name type="scientific">Pengzhenrongella frigida</name>
    <dbReference type="NCBI Taxonomy" id="1259133"/>
    <lineage>
        <taxon>Bacteria</taxon>
        <taxon>Bacillati</taxon>
        <taxon>Actinomycetota</taxon>
        <taxon>Actinomycetes</taxon>
        <taxon>Micrococcales</taxon>
        <taxon>Pengzhenrongella</taxon>
    </lineage>
</organism>
<reference evidence="3 4" key="1">
    <citation type="submission" date="2019-01" db="EMBL/GenBank/DDBJ databases">
        <title>Novel species of Cellulomonas.</title>
        <authorList>
            <person name="Liu Q."/>
            <person name="Xin Y.-H."/>
        </authorList>
    </citation>
    <scope>NUCLEOTIDE SEQUENCE [LARGE SCALE GENOMIC DNA]</scope>
    <source>
        <strain evidence="3 4">HLT2-17</strain>
    </source>
</reference>
<dbReference type="GO" id="GO:0008081">
    <property type="term" value="F:phosphoric diester hydrolase activity"/>
    <property type="evidence" value="ECO:0007669"/>
    <property type="project" value="InterPro"/>
</dbReference>
<feature type="domain" description="GP-PDE" evidence="2">
    <location>
        <begin position="12"/>
        <end position="260"/>
    </location>
</feature>
<dbReference type="PROSITE" id="PS51704">
    <property type="entry name" value="GP_PDE"/>
    <property type="match status" value="1"/>
</dbReference>
<evidence type="ECO:0000259" key="2">
    <source>
        <dbReference type="PROSITE" id="PS51704"/>
    </source>
</evidence>
<dbReference type="EMBL" id="SDWW01000054">
    <property type="protein sequence ID" value="RYV49761.1"/>
    <property type="molecule type" value="Genomic_DNA"/>
</dbReference>
<dbReference type="SUPFAM" id="SSF51695">
    <property type="entry name" value="PLC-like phosphodiesterases"/>
    <property type="match status" value="1"/>
</dbReference>
<feature type="compositionally biased region" description="Polar residues" evidence="1">
    <location>
        <begin position="275"/>
        <end position="288"/>
    </location>
</feature>
<dbReference type="GO" id="GO:0006629">
    <property type="term" value="P:lipid metabolic process"/>
    <property type="evidence" value="ECO:0007669"/>
    <property type="project" value="InterPro"/>
</dbReference>
<feature type="region of interest" description="Disordered" evidence="1">
    <location>
        <begin position="266"/>
        <end position="288"/>
    </location>
</feature>
<evidence type="ECO:0000256" key="1">
    <source>
        <dbReference type="SAM" id="MobiDB-lite"/>
    </source>
</evidence>
<gene>
    <name evidence="3" type="ORF">EUA98_17130</name>
</gene>
<dbReference type="Pfam" id="PF03009">
    <property type="entry name" value="GDPD"/>
    <property type="match status" value="1"/>
</dbReference>
<proteinExistence type="predicted"/>
<dbReference type="AlphaFoldDB" id="A0A4Q5N165"/>
<dbReference type="OrthoDB" id="9758957at2"/>
<dbReference type="InterPro" id="IPR030395">
    <property type="entry name" value="GP_PDE_dom"/>
</dbReference>